<evidence type="ECO:0000256" key="8">
    <source>
        <dbReference type="ARBA" id="ARBA00023136"/>
    </source>
</evidence>
<dbReference type="PANTHER" id="PTHR33445">
    <property type="entry name" value="ATP SYNTHASE SUBUNIT B', CHLOROPLASTIC"/>
    <property type="match status" value="1"/>
</dbReference>
<name>A0A8D5FT48_9BACT</name>
<evidence type="ECO:0000256" key="9">
    <source>
        <dbReference type="ARBA" id="ARBA00023310"/>
    </source>
</evidence>
<evidence type="ECO:0000256" key="3">
    <source>
        <dbReference type="ARBA" id="ARBA00022547"/>
    </source>
</evidence>
<evidence type="ECO:0000256" key="1">
    <source>
        <dbReference type="ARBA" id="ARBA00005513"/>
    </source>
</evidence>
<evidence type="ECO:0000256" key="11">
    <source>
        <dbReference type="ARBA" id="ARBA00025614"/>
    </source>
</evidence>
<evidence type="ECO:0000313" key="16">
    <source>
        <dbReference type="EMBL" id="BCL59387.1"/>
    </source>
</evidence>
<dbReference type="Pfam" id="PF00430">
    <property type="entry name" value="ATP-synt_B"/>
    <property type="match status" value="1"/>
</dbReference>
<feature type="transmembrane region" description="Helical" evidence="13">
    <location>
        <begin position="6"/>
        <end position="27"/>
    </location>
</feature>
<dbReference type="EMBL" id="AP024086">
    <property type="protein sequence ID" value="BCL59387.1"/>
    <property type="molecule type" value="Genomic_DNA"/>
</dbReference>
<dbReference type="GO" id="GO:0046961">
    <property type="term" value="F:proton-transporting ATPase activity, rotational mechanism"/>
    <property type="evidence" value="ECO:0007669"/>
    <property type="project" value="TreeGrafter"/>
</dbReference>
<keyword evidence="7 13" id="KW-0406">Ion transport</keyword>
<evidence type="ECO:0000256" key="13">
    <source>
        <dbReference type="HAMAP-Rule" id="MF_01398"/>
    </source>
</evidence>
<evidence type="ECO:0000256" key="4">
    <source>
        <dbReference type="ARBA" id="ARBA00022692"/>
    </source>
</evidence>
<dbReference type="HAMAP" id="MF_01398">
    <property type="entry name" value="ATP_synth_b_bprime"/>
    <property type="match status" value="1"/>
</dbReference>
<keyword evidence="4 13" id="KW-0812">Transmembrane</keyword>
<dbReference type="InterPro" id="IPR002146">
    <property type="entry name" value="ATP_synth_b/b'su_bac/chlpt"/>
</dbReference>
<keyword evidence="17" id="KW-1185">Reference proteome</keyword>
<dbReference type="PANTHER" id="PTHR33445:SF2">
    <property type="entry name" value="ATP SYNTHASE SUBUNIT B', CHLOROPLASTIC"/>
    <property type="match status" value="1"/>
</dbReference>
<evidence type="ECO:0000256" key="5">
    <source>
        <dbReference type="ARBA" id="ARBA00022781"/>
    </source>
</evidence>
<accession>A0A8D5FT48</accession>
<protein>
    <recommendedName>
        <fullName evidence="13">ATP synthase subunit b</fullName>
    </recommendedName>
    <alternativeName>
        <fullName evidence="13">ATP synthase F(0) sector subunit b</fullName>
    </alternativeName>
    <alternativeName>
        <fullName evidence="13">ATPase subunit I</fullName>
    </alternativeName>
    <alternativeName>
        <fullName evidence="13">F-type ATPase subunit b</fullName>
        <shortName evidence="13">F-ATPase subunit b</shortName>
    </alternativeName>
</protein>
<comment type="function">
    <text evidence="10 13">F(1)F(0) ATP synthase produces ATP from ADP in the presence of a proton or sodium gradient. F-type ATPases consist of two structural domains, F(1) containing the extramembraneous catalytic core and F(0) containing the membrane proton channel, linked together by a central stalk and a peripheral stalk. During catalysis, ATP synthesis in the catalytic domain of F(1) is coupled via a rotary mechanism of the central stalk subunits to proton translocation.</text>
</comment>
<evidence type="ECO:0000256" key="6">
    <source>
        <dbReference type="ARBA" id="ARBA00022989"/>
    </source>
</evidence>
<keyword evidence="13" id="KW-1003">Cell membrane</keyword>
<evidence type="ECO:0000256" key="10">
    <source>
        <dbReference type="ARBA" id="ARBA00025198"/>
    </source>
</evidence>
<feature type="coiled-coil region" evidence="15">
    <location>
        <begin position="34"/>
        <end position="61"/>
    </location>
</feature>
<evidence type="ECO:0000256" key="15">
    <source>
        <dbReference type="SAM" id="Coils"/>
    </source>
</evidence>
<evidence type="ECO:0000256" key="14">
    <source>
        <dbReference type="RuleBase" id="RU003848"/>
    </source>
</evidence>
<dbReference type="GO" id="GO:0046933">
    <property type="term" value="F:proton-transporting ATP synthase activity, rotational mechanism"/>
    <property type="evidence" value="ECO:0007669"/>
    <property type="project" value="UniProtKB-UniRule"/>
</dbReference>
<keyword evidence="2 13" id="KW-0813">Transport</keyword>
<comment type="function">
    <text evidence="11">Component of the F(0) channel, it forms part of the peripheral stalk, linking F(1) to F(0). The b'-subunit is a diverged and duplicated form of b found in plants and photosynthetic bacteria.</text>
</comment>
<evidence type="ECO:0000313" key="17">
    <source>
        <dbReference type="Proteomes" id="UP000826725"/>
    </source>
</evidence>
<comment type="subcellular location">
    <subcellularLocation>
        <location evidence="13">Cell membrane</location>
        <topology evidence="13">Single-pass membrane protein</topology>
    </subcellularLocation>
    <subcellularLocation>
        <location evidence="12">Endomembrane system</location>
        <topology evidence="12">Single-pass membrane protein</topology>
    </subcellularLocation>
</comment>
<keyword evidence="6 13" id="KW-1133">Transmembrane helix</keyword>
<evidence type="ECO:0000256" key="7">
    <source>
        <dbReference type="ARBA" id="ARBA00023065"/>
    </source>
</evidence>
<comment type="subunit">
    <text evidence="13">F-type ATPases have 2 components, F(1) - the catalytic core - and F(0) - the membrane proton channel. F(1) has five subunits: alpha(3), beta(3), gamma(1), delta(1), epsilon(1). F(0) has three main subunits: a(1), b(2) and c(10-14). The alpha and beta chains form an alternating ring which encloses part of the gamma chain. F(1) is attached to F(0) by a central stalk formed by the gamma and epsilon chains, while a peripheral stalk is formed by the delta and b chains.</text>
</comment>
<evidence type="ECO:0000256" key="2">
    <source>
        <dbReference type="ARBA" id="ARBA00022448"/>
    </source>
</evidence>
<keyword evidence="15" id="KW-0175">Coiled coil</keyword>
<organism evidence="16 17">
    <name type="scientific">Desulfomarina profundi</name>
    <dbReference type="NCBI Taxonomy" id="2772557"/>
    <lineage>
        <taxon>Bacteria</taxon>
        <taxon>Pseudomonadati</taxon>
        <taxon>Thermodesulfobacteriota</taxon>
        <taxon>Desulfobulbia</taxon>
        <taxon>Desulfobulbales</taxon>
        <taxon>Desulfobulbaceae</taxon>
        <taxon>Desulfomarina</taxon>
    </lineage>
</organism>
<keyword evidence="3 13" id="KW-0138">CF(0)</keyword>
<dbReference type="CDD" id="cd06503">
    <property type="entry name" value="ATP-synt_Fo_b"/>
    <property type="match status" value="1"/>
</dbReference>
<dbReference type="GO" id="GO:0012505">
    <property type="term" value="C:endomembrane system"/>
    <property type="evidence" value="ECO:0007669"/>
    <property type="project" value="UniProtKB-SubCell"/>
</dbReference>
<dbReference type="AlphaFoldDB" id="A0A8D5FT48"/>
<keyword evidence="9 13" id="KW-0066">ATP synthesis</keyword>
<dbReference type="GO" id="GO:0045259">
    <property type="term" value="C:proton-transporting ATP synthase complex"/>
    <property type="evidence" value="ECO:0007669"/>
    <property type="project" value="UniProtKB-KW"/>
</dbReference>
<dbReference type="GO" id="GO:0005886">
    <property type="term" value="C:plasma membrane"/>
    <property type="evidence" value="ECO:0007669"/>
    <property type="project" value="UniProtKB-SubCell"/>
</dbReference>
<dbReference type="RefSeq" id="WP_228855620.1">
    <property type="nucleotide sequence ID" value="NZ_AP024086.1"/>
</dbReference>
<keyword evidence="5 13" id="KW-0375">Hydrogen ion transport</keyword>
<dbReference type="KEGG" id="dbk:DGMP_00800"/>
<keyword evidence="8 13" id="KW-0472">Membrane</keyword>
<evidence type="ECO:0000256" key="12">
    <source>
        <dbReference type="ARBA" id="ARBA00037847"/>
    </source>
</evidence>
<gene>
    <name evidence="16" type="primary">atpG_1</name>
    <name evidence="13" type="synonym">atpF</name>
    <name evidence="16" type="ORF">DGMP_00800</name>
</gene>
<sequence length="141" mass="15554">MITMDITLVIQIVNMVVLMFLLNGVLYKPVKKILRERSEKLQGMQNEISDFEKNAKLRQEEVDAKMAKASGKAKAALDSARAEAQAAGNEKLAAIKAEADEGREEKLAEIRSQVERARKELHAGLEGFATEMAGKILGRSL</sequence>
<comment type="similarity">
    <text evidence="1 13 14">Belongs to the ATPase B chain family.</text>
</comment>
<reference evidence="16" key="1">
    <citation type="submission" date="2020-09" db="EMBL/GenBank/DDBJ databases">
        <title>Desulfogranum mesoprofundum gen. nov., sp. nov., a novel mesophilic, sulfate-reducing chemolithoautotroph isolated from a deep-sea hydrothermal vent chimney in the Suiyo Seamount.</title>
        <authorList>
            <person name="Hashimoto Y."/>
            <person name="Nakagawa S."/>
        </authorList>
    </citation>
    <scope>NUCLEOTIDE SEQUENCE</scope>
    <source>
        <strain evidence="16">KT2</strain>
    </source>
</reference>
<proteinExistence type="inferred from homology"/>
<dbReference type="InterPro" id="IPR050059">
    <property type="entry name" value="ATP_synthase_B_chain"/>
</dbReference>
<dbReference type="Proteomes" id="UP000826725">
    <property type="component" value="Chromosome"/>
</dbReference>